<organism evidence="2 3">
    <name type="scientific">Berryella intestinalis</name>
    <dbReference type="NCBI Taxonomy" id="1531429"/>
    <lineage>
        <taxon>Bacteria</taxon>
        <taxon>Bacillati</taxon>
        <taxon>Actinomycetota</taxon>
        <taxon>Coriobacteriia</taxon>
        <taxon>Eggerthellales</taxon>
        <taxon>Eggerthellaceae</taxon>
        <taxon>Berryella</taxon>
    </lineage>
</organism>
<dbReference type="HOGENOM" id="CLU_1737446_0_0_11"/>
<dbReference type="AlphaFoldDB" id="A0A0A8B2X2"/>
<evidence type="ECO:0000256" key="1">
    <source>
        <dbReference type="SAM" id="MobiDB-lite"/>
    </source>
</evidence>
<reference evidence="2 3" key="2">
    <citation type="journal article" date="2015" name="Genome Announc.">
        <title>Complete Genome Sequence of Coriobacteriaceae Strain 68-1-3, a Novel Mucus-Degrading Isolate from the Swine Intestinal Tract.</title>
        <authorList>
            <person name="Looft T."/>
            <person name="Bayles D.O."/>
            <person name="Alt D.P."/>
            <person name="Stanton T.B."/>
        </authorList>
    </citation>
    <scope>NUCLEOTIDE SEQUENCE [LARGE SCALE GENOMIC DNA]</scope>
    <source>
        <strain evidence="2 3">68-1-3</strain>
    </source>
</reference>
<protein>
    <recommendedName>
        <fullName evidence="4">Phage terminase small subunit P27 family</fullName>
    </recommendedName>
</protein>
<evidence type="ECO:0008006" key="4">
    <source>
        <dbReference type="Google" id="ProtNLM"/>
    </source>
</evidence>
<dbReference type="KEGG" id="cbac:JI75_02545"/>
<feature type="region of interest" description="Disordered" evidence="1">
    <location>
        <begin position="1"/>
        <end position="36"/>
    </location>
</feature>
<name>A0A0A8B2X2_9ACTN</name>
<evidence type="ECO:0000313" key="3">
    <source>
        <dbReference type="Proteomes" id="UP000031121"/>
    </source>
</evidence>
<dbReference type="EMBL" id="CP009302">
    <property type="protein sequence ID" value="AJC11714.1"/>
    <property type="molecule type" value="Genomic_DNA"/>
</dbReference>
<sequence length="150" mass="17256">MPRRKEPASIVEKKARSHLGKAEIERRKQAESPPPLRQIVIPDDVDTEEQRQWYLLHADWMDRLGIWGTIYARPLADLVHVMETEKEASVRTKKAVKRGDLANAERWSRIQERAFKQERALRSELCLTPGTLAKIPPRAREEAGIDVGDV</sequence>
<proteinExistence type="predicted"/>
<evidence type="ECO:0000313" key="2">
    <source>
        <dbReference type="EMBL" id="AJC11714.1"/>
    </source>
</evidence>
<feature type="compositionally biased region" description="Basic and acidic residues" evidence="1">
    <location>
        <begin position="1"/>
        <end position="30"/>
    </location>
</feature>
<dbReference type="RefSeq" id="WP_039688480.1">
    <property type="nucleotide sequence ID" value="NZ_CP009302.1"/>
</dbReference>
<accession>A0A0A8B2X2</accession>
<gene>
    <name evidence="2" type="ORF">JI75_02545</name>
</gene>
<dbReference type="OrthoDB" id="1751165at2"/>
<dbReference type="Proteomes" id="UP000031121">
    <property type="component" value="Chromosome"/>
</dbReference>
<keyword evidence="3" id="KW-1185">Reference proteome</keyword>
<dbReference type="STRING" id="1531429.JI75_02545"/>
<reference evidence="3" key="1">
    <citation type="submission" date="2014-08" db="EMBL/GenBank/DDBJ databases">
        <title>Coriobacteriaceae sp. complete genome.</title>
        <authorList>
            <person name="Looft T."/>
            <person name="Bayles D.O."/>
            <person name="Stanton T.B."/>
        </authorList>
    </citation>
    <scope>NUCLEOTIDE SEQUENCE [LARGE SCALE GENOMIC DNA]</scope>
    <source>
        <strain evidence="3">68-1-3</strain>
    </source>
</reference>